<evidence type="ECO:0000259" key="13">
    <source>
        <dbReference type="SMART" id="SM00829"/>
    </source>
</evidence>
<evidence type="ECO:0000256" key="1">
    <source>
        <dbReference type="ARBA" id="ARBA00001947"/>
    </source>
</evidence>
<dbReference type="Pfam" id="PF08240">
    <property type="entry name" value="ADH_N"/>
    <property type="match status" value="1"/>
</dbReference>
<name>A0A1J9QUX3_9PEZI</name>
<evidence type="ECO:0000256" key="12">
    <source>
        <dbReference type="SAM" id="MobiDB-lite"/>
    </source>
</evidence>
<dbReference type="Proteomes" id="UP000183809">
    <property type="component" value="Unassembled WGS sequence"/>
</dbReference>
<feature type="region of interest" description="Disordered" evidence="12">
    <location>
        <begin position="42"/>
        <end position="77"/>
    </location>
</feature>
<evidence type="ECO:0000256" key="8">
    <source>
        <dbReference type="ARBA" id="ARBA00025713"/>
    </source>
</evidence>
<proteinExistence type="inferred from homology"/>
<dbReference type="EMBL" id="MNUE01000044">
    <property type="protein sequence ID" value="OJD31770.1"/>
    <property type="molecule type" value="Genomic_DNA"/>
</dbReference>
<dbReference type="GO" id="GO:0008270">
    <property type="term" value="F:zinc ion binding"/>
    <property type="evidence" value="ECO:0007669"/>
    <property type="project" value="InterPro"/>
</dbReference>
<dbReference type="InterPro" id="IPR013149">
    <property type="entry name" value="ADH-like_C"/>
</dbReference>
<evidence type="ECO:0000256" key="2">
    <source>
        <dbReference type="ARBA" id="ARBA00008072"/>
    </source>
</evidence>
<dbReference type="PANTHER" id="PTHR43161">
    <property type="entry name" value="SORBITOL DEHYDROGENASE"/>
    <property type="match status" value="1"/>
</dbReference>
<dbReference type="GeneID" id="31016417"/>
<dbReference type="InterPro" id="IPR002328">
    <property type="entry name" value="ADH_Zn_CS"/>
</dbReference>
<dbReference type="Gene3D" id="3.40.50.720">
    <property type="entry name" value="NAD(P)-binding Rossmann-like Domain"/>
    <property type="match status" value="1"/>
</dbReference>
<accession>A0A1J9QUX3</accession>
<comment type="pathway">
    <text evidence="8">Carbohydrate degradation; L-arabinose degradation via L-arabinitol; D-xylulose 5-phosphate from L-arabinose (fungal route): step 4/5.</text>
</comment>
<evidence type="ECO:0000256" key="4">
    <source>
        <dbReference type="ARBA" id="ARBA00022833"/>
    </source>
</evidence>
<dbReference type="SMART" id="SM00829">
    <property type="entry name" value="PKS_ER"/>
    <property type="match status" value="1"/>
</dbReference>
<keyword evidence="5" id="KW-0560">Oxidoreductase</keyword>
<organism evidence="14 15">
    <name type="scientific">Diplodia corticola</name>
    <dbReference type="NCBI Taxonomy" id="236234"/>
    <lineage>
        <taxon>Eukaryota</taxon>
        <taxon>Fungi</taxon>
        <taxon>Dikarya</taxon>
        <taxon>Ascomycota</taxon>
        <taxon>Pezizomycotina</taxon>
        <taxon>Dothideomycetes</taxon>
        <taxon>Dothideomycetes incertae sedis</taxon>
        <taxon>Botryosphaeriales</taxon>
        <taxon>Botryosphaeriaceae</taxon>
        <taxon>Diplodia</taxon>
    </lineage>
</organism>
<protein>
    <recommendedName>
        <fullName evidence="9">D-xylulose reductase</fullName>
        <ecNumber evidence="9">1.1.1.9</ecNumber>
    </recommendedName>
    <alternativeName>
        <fullName evidence="10">Xylitol dehydrogenase A</fullName>
    </alternativeName>
</protein>
<dbReference type="PROSITE" id="PS00059">
    <property type="entry name" value="ADH_ZINC"/>
    <property type="match status" value="1"/>
</dbReference>
<keyword evidence="15" id="KW-1185">Reference proteome</keyword>
<evidence type="ECO:0000256" key="9">
    <source>
        <dbReference type="ARBA" id="ARBA00026119"/>
    </source>
</evidence>
<evidence type="ECO:0000313" key="15">
    <source>
        <dbReference type="Proteomes" id="UP000183809"/>
    </source>
</evidence>
<comment type="cofactor">
    <cofactor evidence="1 11">
        <name>Zn(2+)</name>
        <dbReference type="ChEBI" id="CHEBI:29105"/>
    </cofactor>
</comment>
<dbReference type="InterPro" id="IPR013154">
    <property type="entry name" value="ADH-like_N"/>
</dbReference>
<dbReference type="Pfam" id="PF00107">
    <property type="entry name" value="ADH_zinc_N"/>
    <property type="match status" value="1"/>
</dbReference>
<dbReference type="SUPFAM" id="SSF50129">
    <property type="entry name" value="GroES-like"/>
    <property type="match status" value="1"/>
</dbReference>
<evidence type="ECO:0000256" key="11">
    <source>
        <dbReference type="RuleBase" id="RU361277"/>
    </source>
</evidence>
<evidence type="ECO:0000313" key="14">
    <source>
        <dbReference type="EMBL" id="OJD31770.1"/>
    </source>
</evidence>
<dbReference type="GO" id="GO:0003939">
    <property type="term" value="F:L-iditol 2-dehydrogenase (NAD+) activity"/>
    <property type="evidence" value="ECO:0007669"/>
    <property type="project" value="TreeGrafter"/>
</dbReference>
<reference evidence="14 15" key="1">
    <citation type="submission" date="2016-10" db="EMBL/GenBank/DDBJ databases">
        <title>Proteomics and genomics reveal pathogen-plant mechanisms compatible with a hemibiotrophic lifestyle of Diplodia corticola.</title>
        <authorList>
            <person name="Fernandes I."/>
            <person name="De Jonge R."/>
            <person name="Van De Peer Y."/>
            <person name="Devreese B."/>
            <person name="Alves A."/>
            <person name="Esteves A.C."/>
        </authorList>
    </citation>
    <scope>NUCLEOTIDE SEQUENCE [LARGE SCALE GENOMIC DNA]</scope>
    <source>
        <strain evidence="14 15">CBS 112549</strain>
    </source>
</reference>
<dbReference type="FunFam" id="3.40.50.720:FF:000068">
    <property type="entry name" value="Sorbitol dehydrogenase"/>
    <property type="match status" value="1"/>
</dbReference>
<keyword evidence="3 11" id="KW-0479">Metal-binding</keyword>
<keyword evidence="4 11" id="KW-0862">Zinc</keyword>
<dbReference type="AlphaFoldDB" id="A0A1J9QUX3"/>
<dbReference type="STRING" id="236234.A0A1J9QUX3"/>
<dbReference type="GO" id="GO:0006062">
    <property type="term" value="P:sorbitol catabolic process"/>
    <property type="evidence" value="ECO:0007669"/>
    <property type="project" value="TreeGrafter"/>
</dbReference>
<comment type="similarity">
    <text evidence="2 11">Belongs to the zinc-containing alcohol dehydrogenase family.</text>
</comment>
<dbReference type="OrthoDB" id="3941538at2759"/>
<sequence length="450" mass="47594">MGSNGVWPAESEKVCTFEAFFLPASSLLKIQLRACSPAFIPTKKRKTSNPRNKQNPSLLLYNPHDARHENRPVPQPSDPHDVLVRIAYVGCCGSDVHFWHHGGMSRKVSPANPIVMGHEASGIVAAVGRGVTSLAPGDRVAIEPGYPCRRCRACKEGRYNLCKGMRFAAAPGGTTAGNAGGMAKVATHGTLCKYFRIPEDFCYKLGDGDDADGVSLADAVLVEPLAVAAHAARLADVGPGQDVVVMGSGTIGLLCAAVARAFGARTVVVVDVLERKLDFARRFVPGVHTFLPDPLAAPTNPTADDSDDDIDGSRADALSEATAARMISLHSLGGADGDGADVVLEATGAEACVQTGIHVLRSGGTFIQTGLGKPRLRVPMVRMSEKELTLRGCFRYGAGDFELALGLMRQGKVSVGMLVSSEVPFERATEAWERTGRGEGIKNLIRGPVD</sequence>
<dbReference type="InterPro" id="IPR011032">
    <property type="entry name" value="GroES-like_sf"/>
</dbReference>
<evidence type="ECO:0000256" key="7">
    <source>
        <dbReference type="ARBA" id="ARBA00024843"/>
    </source>
</evidence>
<dbReference type="CDD" id="cd05285">
    <property type="entry name" value="sorbitol_DH"/>
    <property type="match status" value="1"/>
</dbReference>
<evidence type="ECO:0000256" key="10">
    <source>
        <dbReference type="ARBA" id="ARBA00030139"/>
    </source>
</evidence>
<dbReference type="Gene3D" id="3.90.180.10">
    <property type="entry name" value="Medium-chain alcohol dehydrogenases, catalytic domain"/>
    <property type="match status" value="1"/>
</dbReference>
<dbReference type="InterPro" id="IPR020843">
    <property type="entry name" value="ER"/>
</dbReference>
<keyword evidence="6" id="KW-0520">NAD</keyword>
<dbReference type="SUPFAM" id="SSF51735">
    <property type="entry name" value="NAD(P)-binding Rossmann-fold domains"/>
    <property type="match status" value="1"/>
</dbReference>
<dbReference type="RefSeq" id="XP_020128030.1">
    <property type="nucleotide sequence ID" value="XM_020276156.1"/>
</dbReference>
<evidence type="ECO:0000256" key="5">
    <source>
        <dbReference type="ARBA" id="ARBA00023002"/>
    </source>
</evidence>
<dbReference type="EC" id="1.1.1.9" evidence="9"/>
<dbReference type="GO" id="GO:0046526">
    <property type="term" value="F:D-xylulose reductase activity"/>
    <property type="evidence" value="ECO:0007669"/>
    <property type="project" value="UniProtKB-EC"/>
</dbReference>
<feature type="domain" description="Enoyl reductase (ER)" evidence="13">
    <location>
        <begin position="61"/>
        <end position="445"/>
    </location>
</feature>
<gene>
    <name evidence="14" type="ORF">BKCO1_4400095</name>
</gene>
<evidence type="ECO:0000256" key="3">
    <source>
        <dbReference type="ARBA" id="ARBA00022723"/>
    </source>
</evidence>
<comment type="function">
    <text evidence="7">Xylitol dehydrogenase which catalyzes the conversion of xylitol to D-xylulose. Xylose is a major component of hemicelluloses such as xylan. Most fungi utilize D-xylose via three enzymatic reactions, xylose reductase (XR), xylitol dehydrogenase (XDH), and xylulokinase, to form xylulose 5-phosphate, which enters pentose phosphate pathway.</text>
</comment>
<dbReference type="PANTHER" id="PTHR43161:SF9">
    <property type="entry name" value="SORBITOL DEHYDROGENASE"/>
    <property type="match status" value="1"/>
</dbReference>
<evidence type="ECO:0000256" key="6">
    <source>
        <dbReference type="ARBA" id="ARBA00023027"/>
    </source>
</evidence>
<dbReference type="InterPro" id="IPR036291">
    <property type="entry name" value="NAD(P)-bd_dom_sf"/>
</dbReference>
<dbReference type="InterPro" id="IPR045306">
    <property type="entry name" value="SDH-like"/>
</dbReference>
<comment type="caution">
    <text evidence="14">The sequence shown here is derived from an EMBL/GenBank/DDBJ whole genome shotgun (WGS) entry which is preliminary data.</text>
</comment>